<dbReference type="EMBL" id="FTMN01000011">
    <property type="protein sequence ID" value="SIQ91037.1"/>
    <property type="molecule type" value="Genomic_DNA"/>
</dbReference>
<keyword evidence="1" id="KW-0175">Coiled coil</keyword>
<organism evidence="4 5">
    <name type="scientific">Marinobacterium stanieri</name>
    <dbReference type="NCBI Taxonomy" id="49186"/>
    <lineage>
        <taxon>Bacteria</taxon>
        <taxon>Pseudomonadati</taxon>
        <taxon>Pseudomonadota</taxon>
        <taxon>Gammaproteobacteria</taxon>
        <taxon>Oceanospirillales</taxon>
        <taxon>Oceanospirillaceae</taxon>
        <taxon>Marinobacterium</taxon>
    </lineage>
</organism>
<dbReference type="STRING" id="49186.SAMN05421647_11135"/>
<protein>
    <submittedName>
        <fullName evidence="4">AsmA protein</fullName>
    </submittedName>
</protein>
<feature type="compositionally biased region" description="Polar residues" evidence="2">
    <location>
        <begin position="396"/>
        <end position="413"/>
    </location>
</feature>
<name>A0A1N6WLR9_9GAMM</name>
<keyword evidence="5" id="KW-1185">Reference proteome</keyword>
<evidence type="ECO:0000259" key="3">
    <source>
        <dbReference type="Pfam" id="PF05170"/>
    </source>
</evidence>
<evidence type="ECO:0000256" key="2">
    <source>
        <dbReference type="SAM" id="MobiDB-lite"/>
    </source>
</evidence>
<feature type="coiled-coil region" evidence="1">
    <location>
        <begin position="679"/>
        <end position="706"/>
    </location>
</feature>
<feature type="region of interest" description="Disordered" evidence="2">
    <location>
        <begin position="122"/>
        <end position="151"/>
    </location>
</feature>
<dbReference type="eggNOG" id="COG2982">
    <property type="taxonomic scope" value="Bacteria"/>
</dbReference>
<dbReference type="InterPro" id="IPR052894">
    <property type="entry name" value="AsmA-related"/>
</dbReference>
<dbReference type="PANTHER" id="PTHR30441:SF4">
    <property type="entry name" value="PROTEIN ASMA"/>
    <property type="match status" value="1"/>
</dbReference>
<dbReference type="AlphaFoldDB" id="A0A1N6WLR9"/>
<evidence type="ECO:0000313" key="5">
    <source>
        <dbReference type="Proteomes" id="UP000186895"/>
    </source>
</evidence>
<reference evidence="5" key="1">
    <citation type="submission" date="2017-01" db="EMBL/GenBank/DDBJ databases">
        <authorList>
            <person name="Varghese N."/>
            <person name="Submissions S."/>
        </authorList>
    </citation>
    <scope>NUCLEOTIDE SEQUENCE [LARGE SCALE GENOMIC DNA]</scope>
    <source>
        <strain evidence="5">DSM 7027</strain>
    </source>
</reference>
<gene>
    <name evidence="4" type="ORF">SAMN05421647_11135</name>
</gene>
<evidence type="ECO:0000256" key="1">
    <source>
        <dbReference type="SAM" id="Coils"/>
    </source>
</evidence>
<dbReference type="Proteomes" id="UP000186895">
    <property type="component" value="Unassembled WGS sequence"/>
</dbReference>
<sequence>MKAFKWIFGLLLGLVVLVGVALTVLAMVIDPNDYKDDIRQAALDNAGVELELDGDIGWSFFPWLALELNAVGVGYPEQPQVGRLQRVEVSLSIPALLQQELQMNRLVLDGLSLNLVQKADGSNNWQPTATSNTESASKSASDTSTGSATESTPLTLNIEAIEVRNAALSFTDEGSGTRSELAELNLTTGRISTEQAIPLELSFALRQFANDQLQLSTQAELDTVVLLDLDNQHYQLSDLSTRIQLLQGASLPAELQAALAASKLDVRLNEQQLAIHDLKIESDPVQIDGELNVENFSQPQITGQISSNSINLKQLLEKLGQAVPETASDKALTDLSFSASINGTADAISLKPLTLKLDDTQLDGEASLALATQAIGLKLKGNDLNVDHYLPPKATAENTPKQSEESTPANKTPQEWPKDEIVPLEPLRALNLNAVLDMDSLTVNGIELGQPGLSLSADAGLIQLTRFNAKVFSGQAKASARIDARKAPLKVSVNKQLTNLEMGDALQTLANNDTLAGKFSASTDLSMSGQSIHAWVNSLNGNARIQMAEGVINGIDAAQSLCQGINNVSALWVDAEQVDKSTPFADMSASFAIRNGVVSNQDLSAKLDAISVAGKGSVNLPQQTLDYRVGATVENNLFNESCSVNNRLEGLEVPVDCKGSFYDEPAKLCRLDTRFITDILKAEAKRKVEEKVNEELEDKLKEKLGEEGAGKLLKGLFGQ</sequence>
<dbReference type="GO" id="GO:0090313">
    <property type="term" value="P:regulation of protein targeting to membrane"/>
    <property type="evidence" value="ECO:0007669"/>
    <property type="project" value="TreeGrafter"/>
</dbReference>
<feature type="domain" description="AsmA" evidence="3">
    <location>
        <begin position="3"/>
        <end position="603"/>
    </location>
</feature>
<dbReference type="Pfam" id="PF05170">
    <property type="entry name" value="AsmA"/>
    <property type="match status" value="1"/>
</dbReference>
<proteinExistence type="predicted"/>
<dbReference type="RefSeq" id="WP_076465492.1">
    <property type="nucleotide sequence ID" value="NZ_FTMN01000011.1"/>
</dbReference>
<accession>A0A1N6WLR9</accession>
<feature type="region of interest" description="Disordered" evidence="2">
    <location>
        <begin position="389"/>
        <end position="417"/>
    </location>
</feature>
<dbReference type="InterPro" id="IPR007844">
    <property type="entry name" value="AsmA"/>
</dbReference>
<evidence type="ECO:0000313" key="4">
    <source>
        <dbReference type="EMBL" id="SIQ91037.1"/>
    </source>
</evidence>
<dbReference type="PANTHER" id="PTHR30441">
    <property type="entry name" value="DUF748 DOMAIN-CONTAINING PROTEIN"/>
    <property type="match status" value="1"/>
</dbReference>
<dbReference type="GO" id="GO:0005886">
    <property type="term" value="C:plasma membrane"/>
    <property type="evidence" value="ECO:0007669"/>
    <property type="project" value="TreeGrafter"/>
</dbReference>